<feature type="transmembrane region" description="Helical" evidence="7">
    <location>
        <begin position="318"/>
        <end position="350"/>
    </location>
</feature>
<feature type="domain" description="Prepilin peptidase A24 N-terminal" evidence="9">
    <location>
        <begin position="14"/>
        <end position="95"/>
    </location>
</feature>
<feature type="domain" description="Prepilin type IV endopeptidase peptidase" evidence="8">
    <location>
        <begin position="280"/>
        <end position="346"/>
    </location>
</feature>
<feature type="transmembrane region" description="Helical" evidence="7">
    <location>
        <begin position="246"/>
        <end position="265"/>
    </location>
</feature>
<name>I0IFG9_PHYMF</name>
<dbReference type="GO" id="GO:0006465">
    <property type="term" value="P:signal peptide processing"/>
    <property type="evidence" value="ECO:0007669"/>
    <property type="project" value="TreeGrafter"/>
</dbReference>
<keyword evidence="5 7" id="KW-1133">Transmembrane helix</keyword>
<dbReference type="AlphaFoldDB" id="I0IFG9"/>
<dbReference type="InterPro" id="IPR050882">
    <property type="entry name" value="Prepilin_peptidase/N-MTase"/>
</dbReference>
<evidence type="ECO:0000256" key="2">
    <source>
        <dbReference type="ARBA" id="ARBA00005801"/>
    </source>
</evidence>
<dbReference type="Proteomes" id="UP000007881">
    <property type="component" value="Chromosome"/>
</dbReference>
<feature type="transmembrane region" description="Helical" evidence="7">
    <location>
        <begin position="285"/>
        <end position="306"/>
    </location>
</feature>
<evidence type="ECO:0000313" key="10">
    <source>
        <dbReference type="EMBL" id="BAM04007.1"/>
    </source>
</evidence>
<dbReference type="EMBL" id="AP012338">
    <property type="protein sequence ID" value="BAM04007.1"/>
    <property type="molecule type" value="Genomic_DNA"/>
</dbReference>
<evidence type="ECO:0000256" key="4">
    <source>
        <dbReference type="ARBA" id="ARBA00022692"/>
    </source>
</evidence>
<dbReference type="InterPro" id="IPR010627">
    <property type="entry name" value="Prepilin_pept_A24_N"/>
</dbReference>
<evidence type="ECO:0000259" key="9">
    <source>
        <dbReference type="Pfam" id="PF06750"/>
    </source>
</evidence>
<feature type="transmembrane region" description="Helical" evidence="7">
    <location>
        <begin position="78"/>
        <end position="99"/>
    </location>
</feature>
<dbReference type="GO" id="GO:0005886">
    <property type="term" value="C:plasma membrane"/>
    <property type="evidence" value="ECO:0007669"/>
    <property type="project" value="UniProtKB-SubCell"/>
</dbReference>
<evidence type="ECO:0000256" key="5">
    <source>
        <dbReference type="ARBA" id="ARBA00022989"/>
    </source>
</evidence>
<keyword evidence="6 7" id="KW-0472">Membrane</keyword>
<dbReference type="PANTHER" id="PTHR30487:SF0">
    <property type="entry name" value="PREPILIN LEADER PEPTIDASE_N-METHYLTRANSFERASE-RELATED"/>
    <property type="match status" value="1"/>
</dbReference>
<feature type="transmembrane region" description="Helical" evidence="7">
    <location>
        <begin position="137"/>
        <end position="161"/>
    </location>
</feature>
<evidence type="ECO:0000259" key="8">
    <source>
        <dbReference type="Pfam" id="PF01478"/>
    </source>
</evidence>
<feature type="transmembrane region" description="Helical" evidence="7">
    <location>
        <begin position="181"/>
        <end position="204"/>
    </location>
</feature>
<dbReference type="GO" id="GO:0004190">
    <property type="term" value="F:aspartic-type endopeptidase activity"/>
    <property type="evidence" value="ECO:0007669"/>
    <property type="project" value="InterPro"/>
</dbReference>
<dbReference type="PANTHER" id="PTHR30487">
    <property type="entry name" value="TYPE 4 PREPILIN-LIKE PROTEINS LEADER PEPTIDE-PROCESSING ENZYME"/>
    <property type="match status" value="1"/>
</dbReference>
<keyword evidence="4 7" id="KW-0812">Transmembrane</keyword>
<dbReference type="STRING" id="1142394.PSMK_18480"/>
<dbReference type="Pfam" id="PF01478">
    <property type="entry name" value="Peptidase_A24"/>
    <property type="match status" value="1"/>
</dbReference>
<comment type="similarity">
    <text evidence="2">Belongs to the peptidase A24 family.</text>
</comment>
<evidence type="ECO:0000256" key="6">
    <source>
        <dbReference type="ARBA" id="ARBA00023136"/>
    </source>
</evidence>
<comment type="subcellular location">
    <subcellularLocation>
        <location evidence="1">Cell membrane</location>
        <topology evidence="1">Multi-pass membrane protein</topology>
    </subcellularLocation>
</comment>
<protein>
    <submittedName>
        <fullName evidence="10">Peptidase A24 family protein</fullName>
    </submittedName>
</protein>
<dbReference type="Pfam" id="PF06750">
    <property type="entry name" value="A24_N_bact"/>
    <property type="match status" value="1"/>
</dbReference>
<evidence type="ECO:0000256" key="3">
    <source>
        <dbReference type="ARBA" id="ARBA00022475"/>
    </source>
</evidence>
<accession>I0IFG9</accession>
<feature type="transmembrane region" description="Helical" evidence="7">
    <location>
        <begin position="6"/>
        <end position="27"/>
    </location>
</feature>
<reference evidence="10 11" key="1">
    <citation type="submission" date="2012-02" db="EMBL/GenBank/DDBJ databases">
        <title>Complete genome sequence of Phycisphaera mikurensis NBRC 102666.</title>
        <authorList>
            <person name="Ankai A."/>
            <person name="Hosoyama A."/>
            <person name="Terui Y."/>
            <person name="Sekine M."/>
            <person name="Fukai R."/>
            <person name="Kato Y."/>
            <person name="Nakamura S."/>
            <person name="Yamada-Narita S."/>
            <person name="Kawakoshi A."/>
            <person name="Fukunaga Y."/>
            <person name="Yamazaki S."/>
            <person name="Fujita N."/>
        </authorList>
    </citation>
    <scope>NUCLEOTIDE SEQUENCE [LARGE SCALE GENOMIC DNA]</scope>
    <source>
        <strain evidence="11">NBRC 102666 / KCTC 22515 / FYK2301M01</strain>
    </source>
</reference>
<dbReference type="eggNOG" id="COG1989">
    <property type="taxonomic scope" value="Bacteria"/>
</dbReference>
<dbReference type="PATRIC" id="fig|1142394.8.peg.1905"/>
<keyword evidence="11" id="KW-1185">Reference proteome</keyword>
<proteinExistence type="inferred from homology"/>
<dbReference type="KEGG" id="phm:PSMK_18480"/>
<sequence>MPAEAFALVLAVLWGACVGSFLNVVVYRVPEGMSVVSPPSRCPGCEQRLAWFDNVPVLGWLWLRGRCRTCKMKISPQYPLVEAATALLFGVLTYAYYFTELRPPFAVFGVALTWPILGVHLTLVAAMLAASLIDAKLYIIPLGITWVASLVALAMPLSFALGLTAEPTLNPEGAFGSLVPSVGHAGLGAALGGMAGLGLAVLALRRGILPLSFAEEPGGEDAALPGEDPEAFLAHPHPRREVLKEVLFVLPPIAGAAVGLLAGEAAAGPDPAFLPAWSASLGGVLLGYLAGGAVVWFVRILGTLLFGKEAMGLGDVHLMAAVGAVIGAADAALAFFVAPFLGLLVAFGAGGISRVLTGEKRVIPYGPSLCVAVYAVMMFRNVIFDALAA</sequence>
<dbReference type="HOGENOM" id="CLU_057101_0_1_0"/>
<dbReference type="InterPro" id="IPR000045">
    <property type="entry name" value="Prepilin_IV_endopep_pep"/>
</dbReference>
<feature type="transmembrane region" description="Helical" evidence="7">
    <location>
        <begin position="105"/>
        <end position="130"/>
    </location>
</feature>
<gene>
    <name evidence="10" type="ordered locus">PSMK_18480</name>
</gene>
<feature type="transmembrane region" description="Helical" evidence="7">
    <location>
        <begin position="362"/>
        <end position="383"/>
    </location>
</feature>
<keyword evidence="3" id="KW-1003">Cell membrane</keyword>
<evidence type="ECO:0000256" key="1">
    <source>
        <dbReference type="ARBA" id="ARBA00004651"/>
    </source>
</evidence>
<evidence type="ECO:0000313" key="11">
    <source>
        <dbReference type="Proteomes" id="UP000007881"/>
    </source>
</evidence>
<evidence type="ECO:0000256" key="7">
    <source>
        <dbReference type="SAM" id="Phobius"/>
    </source>
</evidence>
<organism evidence="10 11">
    <name type="scientific">Phycisphaera mikurensis (strain NBRC 102666 / KCTC 22515 / FYK2301M01)</name>
    <dbReference type="NCBI Taxonomy" id="1142394"/>
    <lineage>
        <taxon>Bacteria</taxon>
        <taxon>Pseudomonadati</taxon>
        <taxon>Planctomycetota</taxon>
        <taxon>Phycisphaerae</taxon>
        <taxon>Phycisphaerales</taxon>
        <taxon>Phycisphaeraceae</taxon>
        <taxon>Phycisphaera</taxon>
    </lineage>
</organism>